<evidence type="ECO:0000313" key="2">
    <source>
        <dbReference type="Proteomes" id="UP001336835"/>
    </source>
</evidence>
<protein>
    <submittedName>
        <fullName evidence="1">Gliding motility-associated C-terminal domain-containing protein</fullName>
    </submittedName>
</protein>
<comment type="caution">
    <text evidence="1">The sequence shown here is derived from an EMBL/GenBank/DDBJ whole genome shotgun (WGS) entry which is preliminary data.</text>
</comment>
<sequence>MLFSVVGLKAQVCTGSLGDPVINIDFGRGSSSFGPQLSGTLTNYTYVAGTPNDGQYTIAQSTNGMHNNPGNGWFQINNHTPNDPNGYMMVVNASTTPGIFYQSTISSNLCPGTTYEFAAWIINILNYSGNKPNVTFTIETTDGTVLKSYNTGDILETAQPTWKQYAMTFTTTSNAAIVLKMTNNGPGGVGNDIALDDITFRPCGPTVNPTINGVSSQLTYACEGDTKSFLLSANIGTGFNQLSYQWQQLSNGTWTDIAGATGSQYQVNFNNAAKNNYQYRLAVADGTNISSVNCRVVSPPITLSVISPTTVTSYPSNKVCLGQPISLKVEAGTSYLWTGPNNFTSTQQNPVINNASHSMEGTYTVVVSNEGGCKSTATTVVTVNDPPIANVTASANTICEGDQTTLTATGGTTYTWLPAEGLAATDIPNPTASPTETTTYQVTVANGACQTTLPITITVIKKVTASAGEDKRVLKDNPIQLDGKVTGPYTKYYWTPSDYLDDPNKLNPIATPPQDMVYTLHVENSGGCASSEDEVLVKVYENLHVPNTFSPNGDGQNDVWKITPLGPYPNVSIKVMNRSGETVYQATGNTAAPWDGKYKGKAVPLGVYYYVIQLEPELKAVSGWVMLVR</sequence>
<gene>
    <name evidence="1" type="ORF">VRU48_07455</name>
</gene>
<accession>A0ABU7I6L7</accession>
<dbReference type="EMBL" id="JAZDQT010000001">
    <property type="protein sequence ID" value="MEE1944936.1"/>
    <property type="molecule type" value="Genomic_DNA"/>
</dbReference>
<proteinExistence type="predicted"/>
<dbReference type="RefSeq" id="WP_330107294.1">
    <property type="nucleotide sequence ID" value="NZ_JAZDQT010000001.1"/>
</dbReference>
<evidence type="ECO:0000313" key="1">
    <source>
        <dbReference type="EMBL" id="MEE1944936.1"/>
    </source>
</evidence>
<dbReference type="InterPro" id="IPR026341">
    <property type="entry name" value="T9SS_type_B"/>
</dbReference>
<organism evidence="1 2">
    <name type="scientific">Pedobacter albus</name>
    <dbReference type="NCBI Taxonomy" id="3113905"/>
    <lineage>
        <taxon>Bacteria</taxon>
        <taxon>Pseudomonadati</taxon>
        <taxon>Bacteroidota</taxon>
        <taxon>Sphingobacteriia</taxon>
        <taxon>Sphingobacteriales</taxon>
        <taxon>Sphingobacteriaceae</taxon>
        <taxon>Pedobacter</taxon>
    </lineage>
</organism>
<reference evidence="1 2" key="1">
    <citation type="submission" date="2024-01" db="EMBL/GenBank/DDBJ databases">
        <title>Pedobacter sp. nov., isolated from fresh soil.</title>
        <authorList>
            <person name="Le N.T.T."/>
        </authorList>
    </citation>
    <scope>NUCLEOTIDE SEQUENCE [LARGE SCALE GENOMIC DNA]</scope>
    <source>
        <strain evidence="1 2">KR3-3</strain>
    </source>
</reference>
<keyword evidence="2" id="KW-1185">Reference proteome</keyword>
<dbReference type="SUPFAM" id="SSF49299">
    <property type="entry name" value="PKD domain"/>
    <property type="match status" value="1"/>
</dbReference>
<dbReference type="NCBIfam" id="TIGR04131">
    <property type="entry name" value="Bac_Flav_CTERM"/>
    <property type="match status" value="1"/>
</dbReference>
<name>A0ABU7I6L7_9SPHI</name>
<dbReference type="Gene3D" id="2.60.120.260">
    <property type="entry name" value="Galactose-binding domain-like"/>
    <property type="match status" value="1"/>
</dbReference>
<dbReference type="Proteomes" id="UP001336835">
    <property type="component" value="Unassembled WGS sequence"/>
</dbReference>
<dbReference type="Gene3D" id="2.60.40.2700">
    <property type="match status" value="1"/>
</dbReference>
<dbReference type="Pfam" id="PF13585">
    <property type="entry name" value="CHU_C"/>
    <property type="match status" value="1"/>
</dbReference>
<dbReference type="InterPro" id="IPR013783">
    <property type="entry name" value="Ig-like_fold"/>
</dbReference>
<dbReference type="Gene3D" id="2.60.40.10">
    <property type="entry name" value="Immunoglobulins"/>
    <property type="match status" value="1"/>
</dbReference>
<dbReference type="InterPro" id="IPR035986">
    <property type="entry name" value="PKD_dom_sf"/>
</dbReference>